<proteinExistence type="predicted"/>
<protein>
    <submittedName>
        <fullName evidence="3">Ion channel</fullName>
    </submittedName>
</protein>
<feature type="transmembrane region" description="Helical" evidence="1">
    <location>
        <begin position="29"/>
        <end position="53"/>
    </location>
</feature>
<dbReference type="Gene3D" id="1.10.287.70">
    <property type="match status" value="1"/>
</dbReference>
<evidence type="ECO:0000313" key="4">
    <source>
        <dbReference type="Proteomes" id="UP001597264"/>
    </source>
</evidence>
<dbReference type="EMBL" id="JBHTLR010000005">
    <property type="protein sequence ID" value="MFD1215935.1"/>
    <property type="molecule type" value="Genomic_DNA"/>
</dbReference>
<feature type="transmembrane region" description="Helical" evidence="1">
    <location>
        <begin position="89"/>
        <end position="113"/>
    </location>
</feature>
<evidence type="ECO:0000259" key="2">
    <source>
        <dbReference type="Pfam" id="PF07885"/>
    </source>
</evidence>
<sequence length="120" mass="13645">MVLLEAARLLNVAHGWLIDRYGQLNAGRVLIPFCFVILFVTHVLEAFAWAVFIWRRDLIKTLGEAIYYTTTSITSLGYGDVVQPPPWRMLGPLIAINGVLMFGCSTAFLFLVLQKVWMHF</sequence>
<dbReference type="RefSeq" id="WP_230436230.1">
    <property type="nucleotide sequence ID" value="NZ_CP087715.1"/>
</dbReference>
<dbReference type="Proteomes" id="UP001597264">
    <property type="component" value="Unassembled WGS sequence"/>
</dbReference>
<gene>
    <name evidence="3" type="ORF">ACFQ2X_04930</name>
</gene>
<keyword evidence="4" id="KW-1185">Reference proteome</keyword>
<feature type="domain" description="Potassium channel" evidence="2">
    <location>
        <begin position="43"/>
        <end position="114"/>
    </location>
</feature>
<reference evidence="4" key="1">
    <citation type="journal article" date="2019" name="Int. J. Syst. Evol. Microbiol.">
        <title>The Global Catalogue of Microorganisms (GCM) 10K type strain sequencing project: providing services to taxonomists for standard genome sequencing and annotation.</title>
        <authorList>
            <consortium name="The Broad Institute Genomics Platform"/>
            <consortium name="The Broad Institute Genome Sequencing Center for Infectious Disease"/>
            <person name="Wu L."/>
            <person name="Ma J."/>
        </authorList>
    </citation>
    <scope>NUCLEOTIDE SEQUENCE [LARGE SCALE GENOMIC DNA]</scope>
    <source>
        <strain evidence="4">CCUG 54356</strain>
    </source>
</reference>
<evidence type="ECO:0000256" key="1">
    <source>
        <dbReference type="SAM" id="Phobius"/>
    </source>
</evidence>
<accession>A0ABW3U8Z7</accession>
<keyword evidence="1" id="KW-1133">Transmembrane helix</keyword>
<name>A0ABW3U8Z7_9GAMM</name>
<dbReference type="Pfam" id="PF07885">
    <property type="entry name" value="Ion_trans_2"/>
    <property type="match status" value="1"/>
</dbReference>
<comment type="caution">
    <text evidence="3">The sequence shown here is derived from an EMBL/GenBank/DDBJ whole genome shotgun (WGS) entry which is preliminary data.</text>
</comment>
<keyword evidence="1" id="KW-0812">Transmembrane</keyword>
<dbReference type="SUPFAM" id="SSF81324">
    <property type="entry name" value="Voltage-gated potassium channels"/>
    <property type="match status" value="1"/>
</dbReference>
<dbReference type="InterPro" id="IPR013099">
    <property type="entry name" value="K_chnl_dom"/>
</dbReference>
<evidence type="ECO:0000313" key="3">
    <source>
        <dbReference type="EMBL" id="MFD1215935.1"/>
    </source>
</evidence>
<organism evidence="3 4">
    <name type="scientific">Microbulbifer celer</name>
    <dbReference type="NCBI Taxonomy" id="435905"/>
    <lineage>
        <taxon>Bacteria</taxon>
        <taxon>Pseudomonadati</taxon>
        <taxon>Pseudomonadota</taxon>
        <taxon>Gammaproteobacteria</taxon>
        <taxon>Cellvibrionales</taxon>
        <taxon>Microbulbiferaceae</taxon>
        <taxon>Microbulbifer</taxon>
    </lineage>
</organism>
<keyword evidence="1" id="KW-0472">Membrane</keyword>